<name>A0AC61QQW9_9BACT</name>
<evidence type="ECO:0000313" key="1">
    <source>
        <dbReference type="EMBL" id="TGX82635.1"/>
    </source>
</evidence>
<proteinExistence type="predicted"/>
<dbReference type="EMBL" id="SRZC01000008">
    <property type="protein sequence ID" value="TGX82635.1"/>
    <property type="molecule type" value="Genomic_DNA"/>
</dbReference>
<organism evidence="1 2">
    <name type="scientific">Palleniella muris</name>
    <dbReference type="NCBI Taxonomy" id="3038145"/>
    <lineage>
        <taxon>Bacteria</taxon>
        <taxon>Pseudomonadati</taxon>
        <taxon>Bacteroidota</taxon>
        <taxon>Bacteroidia</taxon>
        <taxon>Bacteroidales</taxon>
        <taxon>Prevotellaceae</taxon>
        <taxon>Palleniella</taxon>
    </lineage>
</organism>
<reference evidence="1" key="1">
    <citation type="submission" date="2019-04" db="EMBL/GenBank/DDBJ databases">
        <title>Microbes associate with the intestines of laboratory mice.</title>
        <authorList>
            <person name="Navarre W."/>
            <person name="Wong E."/>
            <person name="Huang K."/>
            <person name="Tropini C."/>
            <person name="Ng K."/>
            <person name="Yu B."/>
        </authorList>
    </citation>
    <scope>NUCLEOTIDE SEQUENCE</scope>
    <source>
        <strain evidence="1">NM73_A23</strain>
    </source>
</reference>
<gene>
    <name evidence="1" type="ORF">E5358_06215</name>
</gene>
<protein>
    <submittedName>
        <fullName evidence="1">MerR family transcriptional regulator</fullName>
    </submittedName>
</protein>
<accession>A0AC61QQW9</accession>
<sequence length="115" mass="13423">MALNTNKKLKLYYSIKEVAKMFDVSESLLRYWETEFPTLHPKTTSNNVRQYTEADIKQIRNIHNLVKVRGFKIAAARKMILKNPTVVDKSTEILNTLVSVRDELKSIRKQLDTLQ</sequence>
<dbReference type="Proteomes" id="UP000308886">
    <property type="component" value="Unassembled WGS sequence"/>
</dbReference>
<comment type="caution">
    <text evidence="1">The sequence shown here is derived from an EMBL/GenBank/DDBJ whole genome shotgun (WGS) entry which is preliminary data.</text>
</comment>
<keyword evidence="2" id="KW-1185">Reference proteome</keyword>
<evidence type="ECO:0000313" key="2">
    <source>
        <dbReference type="Proteomes" id="UP000308886"/>
    </source>
</evidence>